<sequence length="312" mass="33004">MVLAGCSSDDGVSSEGASSGEGPVPDGEGVAEYPLTIETEYGETELEARPERIAVVGGARDLEVALSLGVSPVIVPQEADTWGYWEPYADQFEEAVVMNPWNDYSAEFSALSDIAPVVAVDLQRDNQQGWEDLTVALGEALDLPERAEKDVDDTHESVEALREAHPEFEGTAVALIVNRGADIGVELTNSAGSPAEALLSDLGFAPHPNAEEVTGENGWADISLENLGLIDADVILVGQQGGECTPEEGRTWLEGQSIYQGLTAVEGGRVIQVPEQESGTLPLSWALAYPKPVATPYAAEQLSELATEALGE</sequence>
<reference evidence="7" key="2">
    <citation type="submission" date="2021-04" db="EMBL/GenBank/DDBJ databases">
        <authorList>
            <person name="Gilroy R."/>
        </authorList>
    </citation>
    <scope>NUCLEOTIDE SEQUENCE</scope>
    <source>
        <strain evidence="7">ChiHjej13B12-4958</strain>
    </source>
</reference>
<dbReference type="Pfam" id="PF01497">
    <property type="entry name" value="Peripla_BP_2"/>
    <property type="match status" value="1"/>
</dbReference>
<evidence type="ECO:0000256" key="5">
    <source>
        <dbReference type="SAM" id="MobiDB-lite"/>
    </source>
</evidence>
<dbReference type="InterPro" id="IPR051313">
    <property type="entry name" value="Bact_iron-sidero_bind"/>
</dbReference>
<protein>
    <submittedName>
        <fullName evidence="7">ABC transporter substrate-binding protein</fullName>
    </submittedName>
</protein>
<dbReference type="Proteomes" id="UP000823858">
    <property type="component" value="Unassembled WGS sequence"/>
</dbReference>
<dbReference type="SUPFAM" id="SSF53807">
    <property type="entry name" value="Helical backbone' metal receptor"/>
    <property type="match status" value="1"/>
</dbReference>
<dbReference type="Gene3D" id="3.40.50.1980">
    <property type="entry name" value="Nitrogenase molybdenum iron protein domain"/>
    <property type="match status" value="2"/>
</dbReference>
<comment type="caution">
    <text evidence="7">The sequence shown here is derived from an EMBL/GenBank/DDBJ whole genome shotgun (WGS) entry which is preliminary data.</text>
</comment>
<feature type="compositionally biased region" description="Low complexity" evidence="5">
    <location>
        <begin position="7"/>
        <end position="25"/>
    </location>
</feature>
<reference evidence="7" key="1">
    <citation type="journal article" date="2021" name="PeerJ">
        <title>Extensive microbial diversity within the chicken gut microbiome revealed by metagenomics and culture.</title>
        <authorList>
            <person name="Gilroy R."/>
            <person name="Ravi A."/>
            <person name="Getino M."/>
            <person name="Pursley I."/>
            <person name="Horton D.L."/>
            <person name="Alikhan N.F."/>
            <person name="Baker D."/>
            <person name="Gharbi K."/>
            <person name="Hall N."/>
            <person name="Watson M."/>
            <person name="Adriaenssens E.M."/>
            <person name="Foster-Nyarko E."/>
            <person name="Jarju S."/>
            <person name="Secka A."/>
            <person name="Antonio M."/>
            <person name="Oren A."/>
            <person name="Chaudhuri R.R."/>
            <person name="La Ragione R."/>
            <person name="Hildebrand F."/>
            <person name="Pallen M.J."/>
        </authorList>
    </citation>
    <scope>NUCLEOTIDE SEQUENCE</scope>
    <source>
        <strain evidence="7">ChiHjej13B12-4958</strain>
    </source>
</reference>
<evidence type="ECO:0000256" key="3">
    <source>
        <dbReference type="ARBA" id="ARBA00022448"/>
    </source>
</evidence>
<evidence type="ECO:0000313" key="7">
    <source>
        <dbReference type="EMBL" id="HJC86369.1"/>
    </source>
</evidence>
<dbReference type="GO" id="GO:0030288">
    <property type="term" value="C:outer membrane-bounded periplasmic space"/>
    <property type="evidence" value="ECO:0007669"/>
    <property type="project" value="TreeGrafter"/>
</dbReference>
<gene>
    <name evidence="7" type="ORF">H9751_12695</name>
</gene>
<dbReference type="PANTHER" id="PTHR30532:SF24">
    <property type="entry name" value="FERRIC ENTEROBACTIN-BINDING PERIPLASMIC PROTEIN FEPB"/>
    <property type="match status" value="1"/>
</dbReference>
<evidence type="ECO:0000259" key="6">
    <source>
        <dbReference type="PROSITE" id="PS50983"/>
    </source>
</evidence>
<dbReference type="InterPro" id="IPR002491">
    <property type="entry name" value="ABC_transptr_periplasmic_BD"/>
</dbReference>
<dbReference type="PROSITE" id="PS50983">
    <property type="entry name" value="FE_B12_PBP"/>
    <property type="match status" value="1"/>
</dbReference>
<feature type="region of interest" description="Disordered" evidence="5">
    <location>
        <begin position="1"/>
        <end position="30"/>
    </location>
</feature>
<feature type="domain" description="Fe/B12 periplasmic-binding" evidence="6">
    <location>
        <begin position="1"/>
        <end position="310"/>
    </location>
</feature>
<name>A0A9D2TRS2_9CORY</name>
<keyword evidence="3" id="KW-0813">Transport</keyword>
<keyword evidence="4" id="KW-0732">Signal</keyword>
<dbReference type="PANTHER" id="PTHR30532">
    <property type="entry name" value="IRON III DICITRATE-BINDING PERIPLASMIC PROTEIN"/>
    <property type="match status" value="1"/>
</dbReference>
<evidence type="ECO:0000256" key="2">
    <source>
        <dbReference type="ARBA" id="ARBA00008814"/>
    </source>
</evidence>
<accession>A0A9D2TRS2</accession>
<dbReference type="GO" id="GO:1901678">
    <property type="term" value="P:iron coordination entity transport"/>
    <property type="evidence" value="ECO:0007669"/>
    <property type="project" value="UniProtKB-ARBA"/>
</dbReference>
<proteinExistence type="inferred from homology"/>
<organism evidence="7 8">
    <name type="scientific">Candidatus Corynebacterium faecigallinarum</name>
    <dbReference type="NCBI Taxonomy" id="2838528"/>
    <lineage>
        <taxon>Bacteria</taxon>
        <taxon>Bacillati</taxon>
        <taxon>Actinomycetota</taxon>
        <taxon>Actinomycetes</taxon>
        <taxon>Mycobacteriales</taxon>
        <taxon>Corynebacteriaceae</taxon>
        <taxon>Corynebacterium</taxon>
    </lineage>
</organism>
<evidence type="ECO:0000256" key="1">
    <source>
        <dbReference type="ARBA" id="ARBA00004196"/>
    </source>
</evidence>
<dbReference type="EMBL" id="DWVP01000024">
    <property type="protein sequence ID" value="HJC86369.1"/>
    <property type="molecule type" value="Genomic_DNA"/>
</dbReference>
<comment type="subcellular location">
    <subcellularLocation>
        <location evidence="1">Cell envelope</location>
    </subcellularLocation>
</comment>
<comment type="similarity">
    <text evidence="2">Belongs to the bacterial solute-binding protein 8 family.</text>
</comment>
<dbReference type="AlphaFoldDB" id="A0A9D2TRS2"/>
<evidence type="ECO:0000313" key="8">
    <source>
        <dbReference type="Proteomes" id="UP000823858"/>
    </source>
</evidence>
<evidence type="ECO:0000256" key="4">
    <source>
        <dbReference type="ARBA" id="ARBA00022729"/>
    </source>
</evidence>